<accession>A0A9Q2HFQ2</accession>
<reference evidence="2 3" key="1">
    <citation type="submission" date="2020-08" db="EMBL/GenBank/DDBJ databases">
        <title>Genomic Encyclopedia of Type Strains, Phase IV (KMG-IV): sequencing the most valuable type-strain genomes for metagenomic binning, comparative biology and taxonomic classification.</title>
        <authorList>
            <person name="Goeker M."/>
        </authorList>
    </citation>
    <scope>NUCLEOTIDE SEQUENCE [LARGE SCALE GENOMIC DNA]</scope>
    <source>
        <strain evidence="2 3">DSM 19163</strain>
    </source>
</reference>
<evidence type="ECO:0000313" key="2">
    <source>
        <dbReference type="EMBL" id="MBB5176484.1"/>
    </source>
</evidence>
<dbReference type="Proteomes" id="UP000579136">
    <property type="component" value="Unassembled WGS sequence"/>
</dbReference>
<feature type="transmembrane region" description="Helical" evidence="1">
    <location>
        <begin position="6"/>
        <end position="38"/>
    </location>
</feature>
<comment type="caution">
    <text evidence="2">The sequence shown here is derived from an EMBL/GenBank/DDBJ whole genome shotgun (WGS) entry which is preliminary data.</text>
</comment>
<evidence type="ECO:0000256" key="1">
    <source>
        <dbReference type="SAM" id="Phobius"/>
    </source>
</evidence>
<dbReference type="AlphaFoldDB" id="A0A9Q2HFQ2"/>
<gene>
    <name evidence="2" type="ORF">HNQ45_001372</name>
</gene>
<dbReference type="RefSeq" id="WP_183675069.1">
    <property type="nucleotide sequence ID" value="NZ_CBCRYX010000009.1"/>
</dbReference>
<sequence>MRASKLMLWVLFAYCLVTSFELGLPAIIMTGVSFFIALNFTLVRNTHIEKFNETHATSFEEEIQTIKEDEKSKE</sequence>
<proteinExistence type="predicted"/>
<dbReference type="EMBL" id="JACHHF010000008">
    <property type="protein sequence ID" value="MBB5176484.1"/>
    <property type="molecule type" value="Genomic_DNA"/>
</dbReference>
<organism evidence="2 3">
    <name type="scientific">Nosocomiicoccus ampullae</name>
    <dbReference type="NCBI Taxonomy" id="489910"/>
    <lineage>
        <taxon>Bacteria</taxon>
        <taxon>Bacillati</taxon>
        <taxon>Bacillota</taxon>
        <taxon>Bacilli</taxon>
        <taxon>Bacillales</taxon>
        <taxon>Staphylococcaceae</taxon>
        <taxon>Nosocomiicoccus</taxon>
    </lineage>
</organism>
<keyword evidence="3" id="KW-1185">Reference proteome</keyword>
<evidence type="ECO:0000313" key="3">
    <source>
        <dbReference type="Proteomes" id="UP000579136"/>
    </source>
</evidence>
<name>A0A9Q2HFQ2_9STAP</name>
<keyword evidence="1" id="KW-1133">Transmembrane helix</keyword>
<protein>
    <submittedName>
        <fullName evidence="2">Uncharacterized protein</fullName>
    </submittedName>
</protein>
<keyword evidence="1" id="KW-0472">Membrane</keyword>
<keyword evidence="1" id="KW-0812">Transmembrane</keyword>